<dbReference type="RefSeq" id="WP_124219391.1">
    <property type="nucleotide sequence ID" value="NZ_RKRF01000007.1"/>
</dbReference>
<keyword evidence="2" id="KW-1185">Reference proteome</keyword>
<name>A0A3N5BD70_9BACI</name>
<dbReference type="InterPro" id="IPR010690">
    <property type="entry name" value="YqfD"/>
</dbReference>
<dbReference type="PIRSF" id="PIRSF029895">
    <property type="entry name" value="SpoIV"/>
    <property type="match status" value="1"/>
</dbReference>
<evidence type="ECO:0000313" key="1">
    <source>
        <dbReference type="EMBL" id="RPF55594.1"/>
    </source>
</evidence>
<dbReference type="AlphaFoldDB" id="A0A3N5BD70"/>
<dbReference type="OrthoDB" id="1640349at2"/>
<dbReference type="Pfam" id="PF06898">
    <property type="entry name" value="YqfD"/>
    <property type="match status" value="1"/>
</dbReference>
<proteinExistence type="predicted"/>
<sequence length="399" mass="46803">MLFIKNTLIRQEGRTIKKQFIKNGYVDVKLTGKQLDKLLNYLSQRDIPFYNLRKINSTEIKLRMRYTDAFHLRSIRKQFKFNFSFDKRGGMPYYYQKRRKWMPFLLSLLFTIGLIFILSNMVWKIEISGGSPEVRYEVDELIGDLGMNRGSFMQSMESISSIEREIMNKVEEVSYVGIKRTGTSFYIMIEENDHNNINEDRLPSNLVATNSGTVQKVYITNGRPLVQVNDVVRKGDVLVTGRLDDENDVYTYSEGEVLAEVWYNITGTIDLSQEKRDLIDDVQHHYSLGIGNRDISINEPDELRLLLEEEKPIYFLFWKTPLNIQKKYYYEEGEITETIDEEIIDQVIEEQLKRKLGQSVEVISQNVLHLDKDSDKVKIEMFVKVMEDITKEEIIDQGD</sequence>
<accession>A0A3N5BD70</accession>
<dbReference type="Proteomes" id="UP000276443">
    <property type="component" value="Unassembled WGS sequence"/>
</dbReference>
<comment type="caution">
    <text evidence="1">The sequence shown here is derived from an EMBL/GenBank/DDBJ whole genome shotgun (WGS) entry which is preliminary data.</text>
</comment>
<evidence type="ECO:0000313" key="2">
    <source>
        <dbReference type="Proteomes" id="UP000276443"/>
    </source>
</evidence>
<gene>
    <name evidence="1" type="ORF">EDC24_0472</name>
</gene>
<organism evidence="1 2">
    <name type="scientific">Aquisalibacillus elongatus</name>
    <dbReference type="NCBI Taxonomy" id="485577"/>
    <lineage>
        <taxon>Bacteria</taxon>
        <taxon>Bacillati</taxon>
        <taxon>Bacillota</taxon>
        <taxon>Bacilli</taxon>
        <taxon>Bacillales</taxon>
        <taxon>Bacillaceae</taxon>
        <taxon>Aquisalibacillus</taxon>
    </lineage>
</organism>
<protein>
    <submittedName>
        <fullName evidence="1">Sporulation protein YqfD</fullName>
    </submittedName>
</protein>
<reference evidence="1 2" key="1">
    <citation type="submission" date="2018-11" db="EMBL/GenBank/DDBJ databases">
        <title>Genomic Encyclopedia of Type Strains, Phase IV (KMG-IV): sequencing the most valuable type-strain genomes for metagenomic binning, comparative biology and taxonomic classification.</title>
        <authorList>
            <person name="Goeker M."/>
        </authorList>
    </citation>
    <scope>NUCLEOTIDE SEQUENCE [LARGE SCALE GENOMIC DNA]</scope>
    <source>
        <strain evidence="1 2">DSM 18090</strain>
    </source>
</reference>
<dbReference type="NCBIfam" id="TIGR02876">
    <property type="entry name" value="spore_yqfD"/>
    <property type="match status" value="1"/>
</dbReference>
<dbReference type="EMBL" id="RKRF01000007">
    <property type="protein sequence ID" value="RPF55594.1"/>
    <property type="molecule type" value="Genomic_DNA"/>
</dbReference>